<dbReference type="InterPro" id="IPR040605">
    <property type="entry name" value="Glyco_hydro2_dom5"/>
</dbReference>
<protein>
    <submittedName>
        <fullName evidence="10">Beta-galactosidase</fullName>
    </submittedName>
</protein>
<dbReference type="STRING" id="551991.SAMN05192529_11844"/>
<dbReference type="InterPro" id="IPR006101">
    <property type="entry name" value="Glyco_hydro_2"/>
</dbReference>
<evidence type="ECO:0000256" key="1">
    <source>
        <dbReference type="ARBA" id="ARBA00007401"/>
    </source>
</evidence>
<dbReference type="InterPro" id="IPR036156">
    <property type="entry name" value="Beta-gal/glucu_dom_sf"/>
</dbReference>
<dbReference type="Pfam" id="PF02837">
    <property type="entry name" value="Glyco_hydro_2_N"/>
    <property type="match status" value="1"/>
</dbReference>
<evidence type="ECO:0000313" key="11">
    <source>
        <dbReference type="Proteomes" id="UP000199041"/>
    </source>
</evidence>
<keyword evidence="2" id="KW-0378">Hydrolase</keyword>
<dbReference type="Proteomes" id="UP000199041">
    <property type="component" value="Unassembled WGS sequence"/>
</dbReference>
<feature type="domain" description="Glycoside hydrolase family 2 catalytic" evidence="6">
    <location>
        <begin position="299"/>
        <end position="450"/>
    </location>
</feature>
<evidence type="ECO:0000259" key="8">
    <source>
        <dbReference type="Pfam" id="PF16355"/>
    </source>
</evidence>
<dbReference type="Pfam" id="PF00703">
    <property type="entry name" value="Glyco_hydro_2"/>
    <property type="match status" value="1"/>
</dbReference>
<dbReference type="SUPFAM" id="SSF51445">
    <property type="entry name" value="(Trans)glycosidases"/>
    <property type="match status" value="1"/>
</dbReference>
<dbReference type="InterPro" id="IPR032311">
    <property type="entry name" value="DUF4982"/>
</dbReference>
<dbReference type="Pfam" id="PF02836">
    <property type="entry name" value="Glyco_hydro_2_C"/>
    <property type="match status" value="1"/>
</dbReference>
<organism evidence="10 11">
    <name type="scientific">Arachidicoccus rhizosphaerae</name>
    <dbReference type="NCBI Taxonomy" id="551991"/>
    <lineage>
        <taxon>Bacteria</taxon>
        <taxon>Pseudomonadati</taxon>
        <taxon>Bacteroidota</taxon>
        <taxon>Chitinophagia</taxon>
        <taxon>Chitinophagales</taxon>
        <taxon>Chitinophagaceae</taxon>
        <taxon>Arachidicoccus</taxon>
    </lineage>
</organism>
<dbReference type="InterPro" id="IPR006103">
    <property type="entry name" value="Glyco_hydro_2_cat"/>
</dbReference>
<dbReference type="Pfam" id="PF16355">
    <property type="entry name" value="DUF4982"/>
    <property type="match status" value="1"/>
</dbReference>
<dbReference type="InterPro" id="IPR006102">
    <property type="entry name" value="Ig-like_GH2"/>
</dbReference>
<accession>A0A1H4B4X3</accession>
<dbReference type="PROSITE" id="PS00608">
    <property type="entry name" value="GLYCOSYL_HYDROL_F2_2"/>
    <property type="match status" value="1"/>
</dbReference>
<comment type="similarity">
    <text evidence="1">Belongs to the glycosyl hydrolase 2 family.</text>
</comment>
<dbReference type="Pfam" id="PF18565">
    <property type="entry name" value="Glyco_hydro2_C5"/>
    <property type="match status" value="1"/>
</dbReference>
<proteinExistence type="inferred from homology"/>
<dbReference type="Gene3D" id="2.60.120.260">
    <property type="entry name" value="Galactose-binding domain-like"/>
    <property type="match status" value="1"/>
</dbReference>
<name>A0A1H4B4X3_9BACT</name>
<keyword evidence="11" id="KW-1185">Reference proteome</keyword>
<evidence type="ECO:0000256" key="4">
    <source>
        <dbReference type="SAM" id="SignalP"/>
    </source>
</evidence>
<dbReference type="InterPro" id="IPR051913">
    <property type="entry name" value="GH2_Domain-Containing"/>
</dbReference>
<dbReference type="AlphaFoldDB" id="A0A1H4B4X3"/>
<dbReference type="EMBL" id="FNQY01000018">
    <property type="protein sequence ID" value="SEA43074.1"/>
    <property type="molecule type" value="Genomic_DNA"/>
</dbReference>
<feature type="domain" description="Glycosyl hydrolases family 2 sugar binding" evidence="7">
    <location>
        <begin position="84"/>
        <end position="177"/>
    </location>
</feature>
<feature type="signal peptide" evidence="4">
    <location>
        <begin position="1"/>
        <end position="23"/>
    </location>
</feature>
<dbReference type="Gene3D" id="2.60.40.10">
    <property type="entry name" value="Immunoglobulins"/>
    <property type="match status" value="3"/>
</dbReference>
<dbReference type="OrthoDB" id="9801077at2"/>
<evidence type="ECO:0000256" key="3">
    <source>
        <dbReference type="ARBA" id="ARBA00023295"/>
    </source>
</evidence>
<evidence type="ECO:0000259" key="5">
    <source>
        <dbReference type="Pfam" id="PF00703"/>
    </source>
</evidence>
<feature type="domain" description="DUF4982" evidence="8">
    <location>
        <begin position="627"/>
        <end position="685"/>
    </location>
</feature>
<evidence type="ECO:0000259" key="9">
    <source>
        <dbReference type="Pfam" id="PF18565"/>
    </source>
</evidence>
<dbReference type="GO" id="GO:0005975">
    <property type="term" value="P:carbohydrate metabolic process"/>
    <property type="evidence" value="ECO:0007669"/>
    <property type="project" value="InterPro"/>
</dbReference>
<feature type="domain" description="Glycoside hydrolase family 2" evidence="9">
    <location>
        <begin position="699"/>
        <end position="802"/>
    </location>
</feature>
<evidence type="ECO:0000259" key="6">
    <source>
        <dbReference type="Pfam" id="PF02836"/>
    </source>
</evidence>
<dbReference type="SUPFAM" id="SSF49303">
    <property type="entry name" value="beta-Galactosidase/glucuronidase domain"/>
    <property type="match status" value="1"/>
</dbReference>
<evidence type="ECO:0000313" key="10">
    <source>
        <dbReference type="EMBL" id="SEA43074.1"/>
    </source>
</evidence>
<dbReference type="Gene3D" id="3.20.20.80">
    <property type="entry name" value="Glycosidases"/>
    <property type="match status" value="1"/>
</dbReference>
<dbReference type="PANTHER" id="PTHR42732">
    <property type="entry name" value="BETA-GALACTOSIDASE"/>
    <property type="match status" value="1"/>
</dbReference>
<dbReference type="PRINTS" id="PR00132">
    <property type="entry name" value="GLHYDRLASE2"/>
</dbReference>
<dbReference type="InterPro" id="IPR017853">
    <property type="entry name" value="GH"/>
</dbReference>
<evidence type="ECO:0000256" key="2">
    <source>
        <dbReference type="ARBA" id="ARBA00022801"/>
    </source>
</evidence>
<dbReference type="SUPFAM" id="SSF49785">
    <property type="entry name" value="Galactose-binding domain-like"/>
    <property type="match status" value="1"/>
</dbReference>
<feature type="domain" description="Glycoside hydrolase family 2 immunoglobulin-like beta-sandwich" evidence="5">
    <location>
        <begin position="190"/>
        <end position="292"/>
    </location>
</feature>
<dbReference type="InterPro" id="IPR008979">
    <property type="entry name" value="Galactose-bd-like_sf"/>
</dbReference>
<dbReference type="RefSeq" id="WP_091399771.1">
    <property type="nucleotide sequence ID" value="NZ_FNQY01000018.1"/>
</dbReference>
<keyword evidence="3" id="KW-0326">Glycosidase</keyword>
<keyword evidence="4" id="KW-0732">Signal</keyword>
<dbReference type="PANTHER" id="PTHR42732:SF1">
    <property type="entry name" value="BETA-MANNOSIDASE"/>
    <property type="match status" value="1"/>
</dbReference>
<dbReference type="InterPro" id="IPR023232">
    <property type="entry name" value="Glyco_hydro_2_AS"/>
</dbReference>
<evidence type="ECO:0000259" key="7">
    <source>
        <dbReference type="Pfam" id="PF02837"/>
    </source>
</evidence>
<reference evidence="10 11" key="1">
    <citation type="submission" date="2016-10" db="EMBL/GenBank/DDBJ databases">
        <authorList>
            <person name="de Groot N.N."/>
        </authorList>
    </citation>
    <scope>NUCLEOTIDE SEQUENCE [LARGE SCALE GENOMIC DNA]</scope>
    <source>
        <strain evidence="10 11">Vu-144</strain>
    </source>
</reference>
<sequence length="806" mass="91056">MKKSLQLLSAAGLLLGSLMTARAQSTRVLFDNDWQIQLDTANQYEASRLASKPWQKVQLPHDWSIEQPFDEYSPSTNGGASLRGGTAMYKKEFTVPAADKGKHLFIDFDGVYMNSTVWVNGHELGTRPNGYISFQYELTPYLNFGGKNEIKVLVHNHQPNSRWYSGSGIYRNVWLEKKGDIYVDNYGTYITTPKVSTQQASLQLQTKVKNALNKTAAVEVKTVIFDDDKRVVKILTDKFSLQPGELLERTTKADIPAPKLWSLETPHLYKAVTEVYQGGKKEDTYTTNFGIRSFHFDREKGFFLNGQSVKIVGVCMHHDLGALGSAINYRAMERQLEILKEMGINGIRTSHNPPAPEWLELCDKMGFIVMDEAFDMWKEKKNDFDYHLYWDQWHYKDLVDQVLRDRNHPSVFVWSIGNEIPEQWGGQKDTSGRSIARELNRIVDSLDNRPTTAALNHPQKDNNIAITGTLGLIGVNYHHQGWAKLPEEFPGQTFILTETVSSLQSRGEYLMPSDSIRRWAGFTKKKNGGTPDYICSAYENSSAPWGSTHEESLKLLLKYPFLSGMYIWTGFDYLGEPTPYPFPARSSYFGIVDLAGFPKDAFYLYQSLFTDKDVLHIFPHWNWKPDQKIDIWAYYNHADEVELQLNGKSLGIRKKTGDQLHVQWDSIAFTPGTLKAISRKNGKIVKVTEIHTAGKAYKLVATADRSTIKNDGQDLAFVKIQVEDQNGNLVPDADNELHFSLSGDAQIAALDNGNETDLTPYSNKESRKAYNGLGLAIIKAHEQKSTVTLTVTSPGLTPATVQIEIK</sequence>
<dbReference type="InterPro" id="IPR013783">
    <property type="entry name" value="Ig-like_fold"/>
</dbReference>
<dbReference type="InterPro" id="IPR006104">
    <property type="entry name" value="Glyco_hydro_2_N"/>
</dbReference>
<dbReference type="GO" id="GO:0004553">
    <property type="term" value="F:hydrolase activity, hydrolyzing O-glycosyl compounds"/>
    <property type="evidence" value="ECO:0007669"/>
    <property type="project" value="InterPro"/>
</dbReference>
<gene>
    <name evidence="10" type="ORF">SAMN05192529_11844</name>
</gene>
<feature type="chain" id="PRO_5011742524" evidence="4">
    <location>
        <begin position="24"/>
        <end position="806"/>
    </location>
</feature>